<evidence type="ECO:0000256" key="2">
    <source>
        <dbReference type="ARBA" id="ARBA00022692"/>
    </source>
</evidence>
<evidence type="ECO:0000256" key="1">
    <source>
        <dbReference type="ARBA" id="ARBA00004141"/>
    </source>
</evidence>
<feature type="transmembrane region" description="Helical" evidence="5">
    <location>
        <begin position="200"/>
        <end position="224"/>
    </location>
</feature>
<feature type="transmembrane region" description="Helical" evidence="5">
    <location>
        <begin position="29"/>
        <end position="50"/>
    </location>
</feature>
<feature type="non-terminal residue" evidence="6">
    <location>
        <position position="1"/>
    </location>
</feature>
<organism evidence="6 7">
    <name type="scientific">Coniella lustricola</name>
    <dbReference type="NCBI Taxonomy" id="2025994"/>
    <lineage>
        <taxon>Eukaryota</taxon>
        <taxon>Fungi</taxon>
        <taxon>Dikarya</taxon>
        <taxon>Ascomycota</taxon>
        <taxon>Pezizomycotina</taxon>
        <taxon>Sordariomycetes</taxon>
        <taxon>Sordariomycetidae</taxon>
        <taxon>Diaporthales</taxon>
        <taxon>Schizoparmaceae</taxon>
        <taxon>Coniella</taxon>
    </lineage>
</organism>
<feature type="non-terminal residue" evidence="6">
    <location>
        <position position="264"/>
    </location>
</feature>
<dbReference type="PANTHER" id="PTHR31465:SF7">
    <property type="entry name" value="SPHINGOID LONG-CHAIN BASE TRANSPORTER RSB1"/>
    <property type="match status" value="1"/>
</dbReference>
<evidence type="ECO:0000256" key="4">
    <source>
        <dbReference type="ARBA" id="ARBA00023136"/>
    </source>
</evidence>
<dbReference type="AlphaFoldDB" id="A0A2T2ZSZ5"/>
<keyword evidence="7" id="KW-1185">Reference proteome</keyword>
<keyword evidence="2 5" id="KW-0812">Transmembrane</keyword>
<feature type="transmembrane region" description="Helical" evidence="5">
    <location>
        <begin position="236"/>
        <end position="256"/>
    </location>
</feature>
<dbReference type="InterPro" id="IPR007568">
    <property type="entry name" value="RTA1"/>
</dbReference>
<sequence length="264" mass="28470">SIPANVFFLGLAAISLVTCLAITVKTRRYVLFSAALCLACLVEVLAYGLRFQSWAFVAYALNFSMSTVAPVFITIAIHFATAPVLQALGPEHAVIPPEHHMRFFTWCDITALLIQCVGLGVTYSGARSTSPWVILLTKSGHTGQSILSVGLLLQTLLLATALSLLTAAYVRAGKAHRQYGYTTFHRGAPGYMPIDPRLRVFLVVLPLAGTCVLARCIYRTAAAWDGIGGSLGRSQVAWIMAEGFTLTEALVSLALFHPAIWAKD</sequence>
<feature type="transmembrane region" description="Helical" evidence="5">
    <location>
        <begin position="146"/>
        <end position="170"/>
    </location>
</feature>
<gene>
    <name evidence="6" type="ORF">BD289DRAFT_337645</name>
</gene>
<evidence type="ECO:0000313" key="6">
    <source>
        <dbReference type="EMBL" id="PSR75530.1"/>
    </source>
</evidence>
<comment type="subcellular location">
    <subcellularLocation>
        <location evidence="1">Membrane</location>
        <topology evidence="1">Multi-pass membrane protein</topology>
    </subcellularLocation>
</comment>
<reference evidence="6 7" key="1">
    <citation type="journal article" date="2018" name="Mycol. Prog.">
        <title>Coniella lustricola, a new species from submerged detritus.</title>
        <authorList>
            <person name="Raudabaugh D.B."/>
            <person name="Iturriaga T."/>
            <person name="Carver A."/>
            <person name="Mondo S."/>
            <person name="Pangilinan J."/>
            <person name="Lipzen A."/>
            <person name="He G."/>
            <person name="Amirebrahimi M."/>
            <person name="Grigoriev I.V."/>
            <person name="Miller A.N."/>
        </authorList>
    </citation>
    <scope>NUCLEOTIDE SEQUENCE [LARGE SCALE GENOMIC DNA]</scope>
    <source>
        <strain evidence="6 7">B22-T-1</strain>
    </source>
</reference>
<accession>A0A2T2ZSZ5</accession>
<feature type="transmembrane region" description="Helical" evidence="5">
    <location>
        <begin position="56"/>
        <end position="82"/>
    </location>
</feature>
<feature type="transmembrane region" description="Helical" evidence="5">
    <location>
        <begin position="6"/>
        <end position="24"/>
    </location>
</feature>
<evidence type="ECO:0000256" key="3">
    <source>
        <dbReference type="ARBA" id="ARBA00022989"/>
    </source>
</evidence>
<dbReference type="Proteomes" id="UP000241462">
    <property type="component" value="Unassembled WGS sequence"/>
</dbReference>
<dbReference type="GO" id="GO:0000324">
    <property type="term" value="C:fungal-type vacuole"/>
    <property type="evidence" value="ECO:0007669"/>
    <property type="project" value="TreeGrafter"/>
</dbReference>
<evidence type="ECO:0000313" key="7">
    <source>
        <dbReference type="Proteomes" id="UP000241462"/>
    </source>
</evidence>
<dbReference type="PANTHER" id="PTHR31465">
    <property type="entry name" value="PROTEIN RTA1-RELATED"/>
    <property type="match status" value="1"/>
</dbReference>
<name>A0A2T2ZSZ5_9PEZI</name>
<keyword evidence="4 5" id="KW-0472">Membrane</keyword>
<dbReference type="EMBL" id="KZ678753">
    <property type="protein sequence ID" value="PSR75530.1"/>
    <property type="molecule type" value="Genomic_DNA"/>
</dbReference>
<evidence type="ECO:0008006" key="8">
    <source>
        <dbReference type="Google" id="ProtNLM"/>
    </source>
</evidence>
<dbReference type="InParanoid" id="A0A2T2ZSZ5"/>
<dbReference type="GO" id="GO:0005886">
    <property type="term" value="C:plasma membrane"/>
    <property type="evidence" value="ECO:0007669"/>
    <property type="project" value="TreeGrafter"/>
</dbReference>
<protein>
    <recommendedName>
        <fullName evidence="8">RTA1 like protein-domain-containing protein</fullName>
    </recommendedName>
</protein>
<proteinExistence type="predicted"/>
<dbReference type="OrthoDB" id="4521223at2759"/>
<dbReference type="Pfam" id="PF04479">
    <property type="entry name" value="RTA1"/>
    <property type="match status" value="1"/>
</dbReference>
<keyword evidence="3 5" id="KW-1133">Transmembrane helix</keyword>
<evidence type="ECO:0000256" key="5">
    <source>
        <dbReference type="SAM" id="Phobius"/>
    </source>
</evidence>